<comment type="similarity">
    <text evidence="4">Belongs to the RAD18 family.</text>
</comment>
<evidence type="ECO:0000256" key="12">
    <source>
        <dbReference type="ARBA" id="ARBA00023125"/>
    </source>
</evidence>
<dbReference type="GO" id="GO:0006513">
    <property type="term" value="P:protein monoubiquitination"/>
    <property type="evidence" value="ECO:0007669"/>
    <property type="project" value="InterPro"/>
</dbReference>
<organism evidence="23 24">
    <name type="scientific">Pygocentrus nattereri</name>
    <name type="common">Red-bellied piranha</name>
    <dbReference type="NCBI Taxonomy" id="42514"/>
    <lineage>
        <taxon>Eukaryota</taxon>
        <taxon>Metazoa</taxon>
        <taxon>Chordata</taxon>
        <taxon>Craniata</taxon>
        <taxon>Vertebrata</taxon>
        <taxon>Euteleostomi</taxon>
        <taxon>Actinopterygii</taxon>
        <taxon>Neopterygii</taxon>
        <taxon>Teleostei</taxon>
        <taxon>Ostariophysi</taxon>
        <taxon>Characiformes</taxon>
        <taxon>Characoidei</taxon>
        <taxon>Pygocentrus</taxon>
    </lineage>
</organism>
<reference evidence="23" key="3">
    <citation type="submission" date="2025-09" db="UniProtKB">
        <authorList>
            <consortium name="Ensembl"/>
        </authorList>
    </citation>
    <scope>IDENTIFICATION</scope>
</reference>
<dbReference type="GO" id="GO:0005634">
    <property type="term" value="C:nucleus"/>
    <property type="evidence" value="ECO:0007669"/>
    <property type="project" value="UniProtKB-SubCell"/>
</dbReference>
<evidence type="ECO:0000313" key="23">
    <source>
        <dbReference type="Ensembl" id="ENSPNAP00000081195.1"/>
    </source>
</evidence>
<dbReference type="GO" id="GO:0008270">
    <property type="term" value="F:zinc ion binding"/>
    <property type="evidence" value="ECO:0007669"/>
    <property type="project" value="UniProtKB-KW"/>
</dbReference>
<reference evidence="23" key="2">
    <citation type="submission" date="2025-08" db="UniProtKB">
        <authorList>
            <consortium name="Ensembl"/>
        </authorList>
    </citation>
    <scope>IDENTIFICATION</scope>
</reference>
<keyword evidence="8 18" id="KW-0227">DNA damage</keyword>
<keyword evidence="6" id="KW-0808">Transferase</keyword>
<evidence type="ECO:0000256" key="17">
    <source>
        <dbReference type="PROSITE-ProRule" id="PRU00175"/>
    </source>
</evidence>
<dbReference type="PROSITE" id="PS00518">
    <property type="entry name" value="ZF_RING_1"/>
    <property type="match status" value="1"/>
</dbReference>
<gene>
    <name evidence="23" type="primary">RAD18</name>
</gene>
<keyword evidence="14" id="KW-0539">Nucleus</keyword>
<dbReference type="Pfam" id="PF13923">
    <property type="entry name" value="zf-C3HC4_2"/>
    <property type="match status" value="1"/>
</dbReference>
<dbReference type="EC" id="2.3.2.27" evidence="5"/>
<evidence type="ECO:0000256" key="9">
    <source>
        <dbReference type="ARBA" id="ARBA00022771"/>
    </source>
</evidence>
<comment type="pathway">
    <text evidence="3">Protein modification; protein ubiquitination.</text>
</comment>
<evidence type="ECO:0000256" key="14">
    <source>
        <dbReference type="ARBA" id="ARBA00023242"/>
    </source>
</evidence>
<dbReference type="InterPro" id="IPR001841">
    <property type="entry name" value="Znf_RING"/>
</dbReference>
<evidence type="ECO:0000256" key="7">
    <source>
        <dbReference type="ARBA" id="ARBA00022723"/>
    </source>
</evidence>
<evidence type="ECO:0000259" key="20">
    <source>
        <dbReference type="PROSITE" id="PS50089"/>
    </source>
</evidence>
<evidence type="ECO:0000256" key="19">
    <source>
        <dbReference type="SAM" id="MobiDB-lite"/>
    </source>
</evidence>
<proteinExistence type="inferred from homology"/>
<evidence type="ECO:0000259" key="22">
    <source>
        <dbReference type="PROSITE" id="PS51908"/>
    </source>
</evidence>
<comment type="subcellular location">
    <subcellularLocation>
        <location evidence="2">Nucleus</location>
    </subcellularLocation>
</comment>
<dbReference type="FunFam" id="3.30.160.60:FF:000331">
    <property type="entry name" value="E3 ubiquitin-protein ligase RAD18"/>
    <property type="match status" value="1"/>
</dbReference>
<evidence type="ECO:0000256" key="8">
    <source>
        <dbReference type="ARBA" id="ARBA00022763"/>
    </source>
</evidence>
<keyword evidence="11" id="KW-0862">Zinc</keyword>
<evidence type="ECO:0000256" key="11">
    <source>
        <dbReference type="ARBA" id="ARBA00022833"/>
    </source>
</evidence>
<dbReference type="GO" id="GO:0006281">
    <property type="term" value="P:DNA repair"/>
    <property type="evidence" value="ECO:0007669"/>
    <property type="project" value="UniProtKB-KW"/>
</dbReference>
<feature type="region of interest" description="Disordered" evidence="19">
    <location>
        <begin position="92"/>
        <end position="145"/>
    </location>
</feature>
<dbReference type="PROSITE" id="PS50800">
    <property type="entry name" value="SAP"/>
    <property type="match status" value="1"/>
</dbReference>
<evidence type="ECO:0000256" key="3">
    <source>
        <dbReference type="ARBA" id="ARBA00004906"/>
    </source>
</evidence>
<dbReference type="InterPro" id="IPR039577">
    <property type="entry name" value="Rad18"/>
</dbReference>
<dbReference type="InterPro" id="IPR017907">
    <property type="entry name" value="Znf_RING_CS"/>
</dbReference>
<comment type="catalytic activity">
    <reaction evidence="1">
        <text>S-ubiquitinyl-[E2 ubiquitin-conjugating enzyme]-L-cysteine + [acceptor protein]-L-lysine = [E2 ubiquitin-conjugating enzyme]-L-cysteine + N(6)-ubiquitinyl-[acceptor protein]-L-lysine.</text>
        <dbReference type="EC" id="2.3.2.27"/>
    </reaction>
</comment>
<dbReference type="GeneTree" id="ENSGT00390000011230"/>
<evidence type="ECO:0000256" key="1">
    <source>
        <dbReference type="ARBA" id="ARBA00000900"/>
    </source>
</evidence>
<evidence type="ECO:0000256" key="4">
    <source>
        <dbReference type="ARBA" id="ARBA00009506"/>
    </source>
</evidence>
<dbReference type="GO" id="GO:0003697">
    <property type="term" value="F:single-stranded DNA binding"/>
    <property type="evidence" value="ECO:0007669"/>
    <property type="project" value="InterPro"/>
</dbReference>
<dbReference type="Gene3D" id="3.30.40.10">
    <property type="entry name" value="Zinc/RING finger domain, C3HC4 (zinc finger)"/>
    <property type="match status" value="1"/>
</dbReference>
<dbReference type="PANTHER" id="PTHR14134">
    <property type="entry name" value="E3 UBIQUITIN-PROTEIN LIGASE RAD18"/>
    <property type="match status" value="1"/>
</dbReference>
<evidence type="ECO:0000256" key="5">
    <source>
        <dbReference type="ARBA" id="ARBA00012483"/>
    </source>
</evidence>
<feature type="domain" description="RING-type" evidence="20">
    <location>
        <begin position="25"/>
        <end position="63"/>
    </location>
</feature>
<dbReference type="InterPro" id="IPR003034">
    <property type="entry name" value="SAP_dom"/>
</dbReference>
<dbReference type="CDD" id="cd16529">
    <property type="entry name" value="RING-HC_RAD18"/>
    <property type="match status" value="1"/>
</dbReference>
<reference evidence="23 24" key="1">
    <citation type="submission" date="2020-10" db="EMBL/GenBank/DDBJ databases">
        <title>Pygocentrus nattereri (red-bellied piranha) genome, fPygNat1, primary haplotype.</title>
        <authorList>
            <person name="Myers G."/>
            <person name="Meyer A."/>
            <person name="Karagic N."/>
            <person name="Pippel M."/>
            <person name="Winkler S."/>
            <person name="Tracey A."/>
            <person name="Wood J."/>
            <person name="Formenti G."/>
            <person name="Howe K."/>
            <person name="Fedrigo O."/>
            <person name="Jarvis E.D."/>
        </authorList>
    </citation>
    <scope>NUCLEOTIDE SEQUENCE [LARGE SCALE GENOMIC DNA]</scope>
</reference>
<dbReference type="AlphaFoldDB" id="A0AAR2LXB4"/>
<feature type="domain" description="UBZ4-type" evidence="22">
    <location>
        <begin position="202"/>
        <end position="229"/>
    </location>
</feature>
<protein>
    <recommendedName>
        <fullName evidence="5">RING-type E3 ubiquitin transferase</fullName>
        <ecNumber evidence="5">2.3.2.27</ecNumber>
    </recommendedName>
    <alternativeName>
        <fullName evidence="15 16">RING-type E3 ubiquitin transferase RAD18</fullName>
    </alternativeName>
</protein>
<evidence type="ECO:0000259" key="21">
    <source>
        <dbReference type="PROSITE" id="PS50800"/>
    </source>
</evidence>
<evidence type="ECO:0000256" key="18">
    <source>
        <dbReference type="PROSITE-ProRule" id="PRU01256"/>
    </source>
</evidence>
<evidence type="ECO:0000256" key="16">
    <source>
        <dbReference type="ARBA" id="ARBA00082369"/>
    </source>
</evidence>
<accession>A0AAR2LXB4</accession>
<name>A0AAR2LXB4_PYGNA</name>
<dbReference type="Pfam" id="PF02037">
    <property type="entry name" value="SAP"/>
    <property type="match status" value="1"/>
</dbReference>
<keyword evidence="9 17" id="KW-0863">Zinc-finger</keyword>
<evidence type="ECO:0000256" key="2">
    <source>
        <dbReference type="ARBA" id="ARBA00004123"/>
    </source>
</evidence>
<keyword evidence="10" id="KW-0833">Ubl conjugation pathway</keyword>
<dbReference type="SMART" id="SM00734">
    <property type="entry name" value="ZnF_Rad18"/>
    <property type="match status" value="2"/>
</dbReference>
<dbReference type="Proteomes" id="UP001501920">
    <property type="component" value="Chromosome 26"/>
</dbReference>
<evidence type="ECO:0000256" key="10">
    <source>
        <dbReference type="ARBA" id="ARBA00022786"/>
    </source>
</evidence>
<keyword evidence="13 18" id="KW-0234">DNA repair</keyword>
<keyword evidence="7" id="KW-0479">Metal-binding</keyword>
<dbReference type="PROSITE" id="PS51908">
    <property type="entry name" value="ZF_UBZ4"/>
    <property type="match status" value="1"/>
</dbReference>
<dbReference type="SMART" id="SM00513">
    <property type="entry name" value="SAP"/>
    <property type="match status" value="1"/>
</dbReference>
<evidence type="ECO:0000313" key="24">
    <source>
        <dbReference type="Proteomes" id="UP001501920"/>
    </source>
</evidence>
<dbReference type="PROSITE" id="PS50089">
    <property type="entry name" value="ZF_RING_2"/>
    <property type="match status" value="1"/>
</dbReference>
<evidence type="ECO:0000256" key="6">
    <source>
        <dbReference type="ARBA" id="ARBA00022679"/>
    </source>
</evidence>
<keyword evidence="24" id="KW-1185">Reference proteome</keyword>
<sequence length="479" mass="53880">MSISNEADLPPNLSCLKTIDTLLRCPICFDFLNISMMTQCSHNFCSLCIRKFLSYKLLCPVCNTPMTEQDLRNNRILDDIVQSFQTARQQLSQANFDSPPISPKTPSVALKGKAARQKCPRKEGTPLTHFFHKRPPATPSSGVQTNPILSCPVKEEPMEVCVQVLGDLKRESTEAQSARVKEEKMDVSAFPSTSQVANPVVKVECPVCGVGVSQQHINKHLDTCLMRGEKKEGLRRSDQLGSPSSAIVVPNSGKRRPMAKVVYTLLTMAELKRRLRECHLPTQGSRDQLIRRHQEFTHIYNAQCDALNPRSSEDIAKEVENNEKIKNQLDTKSKPAIAITKNQTAEEIEQLHANYRKQHSSEFSRLITQVRGRMETSRRTQIKQEEGKSVEASCSEAPFLMFSTEDLVEVLRSPGERSKRLTHSHRLQGVIDTVPAGEMHSLKAELGGKNQCDSWTQCKMNDEAFIPLCNVCIHYEFCT</sequence>
<feature type="domain" description="SAP" evidence="21">
    <location>
        <begin position="263"/>
        <end position="297"/>
    </location>
</feature>
<dbReference type="InterPro" id="IPR013083">
    <property type="entry name" value="Znf_RING/FYVE/PHD"/>
</dbReference>
<dbReference type="InterPro" id="IPR006642">
    <property type="entry name" value="Rad18_UBZ4"/>
</dbReference>
<dbReference type="GO" id="GO:0097505">
    <property type="term" value="C:Rad6-Rad18 complex"/>
    <property type="evidence" value="ECO:0007669"/>
    <property type="project" value="TreeGrafter"/>
</dbReference>
<dbReference type="Ensembl" id="ENSPNAT00000061004.1">
    <property type="protein sequence ID" value="ENSPNAP00000081195.1"/>
    <property type="gene ID" value="ENSPNAG00000016082.2"/>
</dbReference>
<dbReference type="Gene3D" id="3.30.160.60">
    <property type="entry name" value="Classic Zinc Finger"/>
    <property type="match status" value="1"/>
</dbReference>
<dbReference type="FunFam" id="3.30.40.10:FF:000172">
    <property type="entry name" value="E3 ubiquitin-protein ligase RAD18"/>
    <property type="match status" value="1"/>
</dbReference>
<evidence type="ECO:0000256" key="15">
    <source>
        <dbReference type="ARBA" id="ARBA00031783"/>
    </source>
</evidence>
<dbReference type="PANTHER" id="PTHR14134:SF2">
    <property type="entry name" value="E3 UBIQUITIN-PROTEIN LIGASE RAD18"/>
    <property type="match status" value="1"/>
</dbReference>
<keyword evidence="12" id="KW-0238">DNA-binding</keyword>
<evidence type="ECO:0000256" key="13">
    <source>
        <dbReference type="ARBA" id="ARBA00023204"/>
    </source>
</evidence>
<dbReference type="GO" id="GO:0061630">
    <property type="term" value="F:ubiquitin protein ligase activity"/>
    <property type="evidence" value="ECO:0007669"/>
    <property type="project" value="UniProtKB-EC"/>
</dbReference>
<dbReference type="SMART" id="SM00184">
    <property type="entry name" value="RING"/>
    <property type="match status" value="1"/>
</dbReference>
<dbReference type="SUPFAM" id="SSF57850">
    <property type="entry name" value="RING/U-box"/>
    <property type="match status" value="1"/>
</dbReference>
<dbReference type="GO" id="GO:0006301">
    <property type="term" value="P:DNA damage tolerance"/>
    <property type="evidence" value="ECO:0007669"/>
    <property type="project" value="InterPro"/>
</dbReference>